<accession>A0ABT4A835</accession>
<proteinExistence type="predicted"/>
<evidence type="ECO:0000313" key="4">
    <source>
        <dbReference type="Proteomes" id="UP001207654"/>
    </source>
</evidence>
<dbReference type="Proteomes" id="UP001207654">
    <property type="component" value="Unassembled WGS sequence"/>
</dbReference>
<dbReference type="Pfam" id="PF12770">
    <property type="entry name" value="CHAT"/>
    <property type="match status" value="1"/>
</dbReference>
<name>A0ABT4A835_9BACT</name>
<gene>
    <name evidence="3" type="ORF">OV287_25440</name>
</gene>
<keyword evidence="4" id="KW-1185">Reference proteome</keyword>
<organism evidence="3 4">
    <name type="scientific">Archangium lansingense</name>
    <dbReference type="NCBI Taxonomy" id="2995310"/>
    <lineage>
        <taxon>Bacteria</taxon>
        <taxon>Pseudomonadati</taxon>
        <taxon>Myxococcota</taxon>
        <taxon>Myxococcia</taxon>
        <taxon>Myxococcales</taxon>
        <taxon>Cystobacterineae</taxon>
        <taxon>Archangiaceae</taxon>
        <taxon>Archangium</taxon>
    </lineage>
</organism>
<dbReference type="EMBL" id="JAPNKA010000001">
    <property type="protein sequence ID" value="MCY1077819.1"/>
    <property type="molecule type" value="Genomic_DNA"/>
</dbReference>
<dbReference type="NCBIfam" id="NF033611">
    <property type="entry name" value="SAVED"/>
    <property type="match status" value="1"/>
</dbReference>
<comment type="caution">
    <text evidence="3">The sequence shown here is derived from an EMBL/GenBank/DDBJ whole genome shotgun (WGS) entry which is preliminary data.</text>
</comment>
<dbReference type="InterPro" id="IPR024983">
    <property type="entry name" value="CHAT_dom"/>
</dbReference>
<reference evidence="3 4" key="1">
    <citation type="submission" date="2022-11" db="EMBL/GenBank/DDBJ databases">
        <title>Minimal conservation of predation-associated metabolite biosynthetic gene clusters underscores biosynthetic potential of Myxococcota including descriptions for ten novel species: Archangium lansinium sp. nov., Myxococcus landrumus sp. nov., Nannocystis bai.</title>
        <authorList>
            <person name="Ahearne A."/>
            <person name="Stevens C."/>
            <person name="Phillips K."/>
        </authorList>
    </citation>
    <scope>NUCLEOTIDE SEQUENCE [LARGE SCALE GENOMIC DNA]</scope>
    <source>
        <strain evidence="3 4">MIWBW</strain>
    </source>
</reference>
<dbReference type="Pfam" id="PF18145">
    <property type="entry name" value="SAVED"/>
    <property type="match status" value="1"/>
</dbReference>
<dbReference type="InterPro" id="IPR040836">
    <property type="entry name" value="SAVED"/>
</dbReference>
<evidence type="ECO:0000259" key="1">
    <source>
        <dbReference type="Pfam" id="PF12770"/>
    </source>
</evidence>
<evidence type="ECO:0000259" key="2">
    <source>
        <dbReference type="Pfam" id="PF18145"/>
    </source>
</evidence>
<feature type="domain" description="CHAT" evidence="1">
    <location>
        <begin position="71"/>
        <end position="355"/>
    </location>
</feature>
<protein>
    <submittedName>
        <fullName evidence="3">SAVED domain-containing protein</fullName>
    </submittedName>
</protein>
<dbReference type="RefSeq" id="WP_267536628.1">
    <property type="nucleotide sequence ID" value="NZ_JAPNKA010000001.1"/>
</dbReference>
<evidence type="ECO:0000313" key="3">
    <source>
        <dbReference type="EMBL" id="MCY1077819.1"/>
    </source>
</evidence>
<feature type="domain" description="SMODS-associated and fused to various effectors" evidence="2">
    <location>
        <begin position="465"/>
        <end position="646"/>
    </location>
</feature>
<sequence length="663" mass="73134">MNSYREVHLRFTQNGQDSYRVALSSHVGSASAVTPLLLTVSRLKELRHQIQAALLQSKSHDAAIDGELARLGEELYEAIFPEGRVRDALTKSLSVLFSPEEKQQRLRICLHFDLDDTELAWLAEFPWDVLRIPQVFPARHAALDPRLSIVRWLDVTQPPRPPTFAPPLRVLLVRAGARGCGGLQYQAEQDSITEALSSISGVQWDSLDLPTDLELRRRLRAFQPHVLHFMGHGKVDEDTGIGWVYLRDEEGKPVLLRAQDVAERFSGFTPQLVVLNACQSAGGTLSVNGHGSVAGALVSQGVAAVIAMQFAISDRAAMAFTAEFYTRLAEGASIDDAVAEGRLAMRSTVRDSFEWCTPALYMRAEAAGVLIQRGIQEPADRVEPAPVVSEGAPAGDLVLLCHEAYAKTHSAPEAEDAPALFARRRTRKVLINQTEHLKNREWAYVEPAVNALVDPEGGLKRALSEQGTTLLYYGFPLIPLAALAGHIVTTTRPVHVIEHDRESGRFTWSKAADEAIPELKLEQRPHSTGSAVRVRISISSEVELEDCQEALPDDQVRLDLHFRLDEPGRGVVRQEKQALEYARKLRASFDRFIAGKRAFDGGVHIFAAVPVSVAFLLGRELASTGLPPCFVYNFASGDSPRYRWRLCLQAAVEGRPSVDILGK</sequence>